<protein>
    <submittedName>
        <fullName evidence="1">Uncharacterized protein</fullName>
    </submittedName>
</protein>
<comment type="caution">
    <text evidence="1">The sequence shown here is derived from an EMBL/GenBank/DDBJ whole genome shotgun (WGS) entry which is preliminary data.</text>
</comment>
<proteinExistence type="predicted"/>
<dbReference type="Proteomes" id="UP000054826">
    <property type="component" value="Unassembled WGS sequence"/>
</dbReference>
<reference evidence="1 2" key="1">
    <citation type="submission" date="2015-01" db="EMBL/GenBank/DDBJ databases">
        <title>Evolution of Trichinella species and genotypes.</title>
        <authorList>
            <person name="Korhonen P.K."/>
            <person name="Edoardo P."/>
            <person name="Giuseppe L.R."/>
            <person name="Gasser R.B."/>
        </authorList>
    </citation>
    <scope>NUCLEOTIDE SEQUENCE [LARGE SCALE GENOMIC DNA]</scope>
    <source>
        <strain evidence="1">ISS176</strain>
    </source>
</reference>
<sequence length="81" mass="9130">MLCTLEKAASCVASVKITSSSGCLFLLLIMQFDNKDTEFVKKKTFISKNQHKPTHKEDTTRSSAQIIMTNTGCNPFYQYTD</sequence>
<evidence type="ECO:0000313" key="2">
    <source>
        <dbReference type="Proteomes" id="UP000054826"/>
    </source>
</evidence>
<evidence type="ECO:0000313" key="1">
    <source>
        <dbReference type="EMBL" id="KRZ24810.1"/>
    </source>
</evidence>
<accession>A0A0V1IPQ6</accession>
<dbReference type="EMBL" id="JYDV01000210">
    <property type="protein sequence ID" value="KRZ24810.1"/>
    <property type="molecule type" value="Genomic_DNA"/>
</dbReference>
<gene>
    <name evidence="1" type="ORF">T4C_14045</name>
</gene>
<name>A0A0V1IPQ6_TRIPS</name>
<dbReference type="AlphaFoldDB" id="A0A0V1IPQ6"/>
<organism evidence="1 2">
    <name type="scientific">Trichinella pseudospiralis</name>
    <name type="common">Parasitic roundworm</name>
    <dbReference type="NCBI Taxonomy" id="6337"/>
    <lineage>
        <taxon>Eukaryota</taxon>
        <taxon>Metazoa</taxon>
        <taxon>Ecdysozoa</taxon>
        <taxon>Nematoda</taxon>
        <taxon>Enoplea</taxon>
        <taxon>Dorylaimia</taxon>
        <taxon>Trichinellida</taxon>
        <taxon>Trichinellidae</taxon>
        <taxon>Trichinella</taxon>
    </lineage>
</organism>